<sequence length="163" mass="18788">MQVRNSSIGKLVVGSDRSEGLPNLNQLSYHGQNYTAAKGGVGQHEIPELIIDKKIIINPPQTDFKVQDYPLKRIRQGRSGWDWQTEVSEEYDLADNVTNCKPKYNTFSKLFPSRNFGMYPVTKPQRQGMETSPVPDKEFNIRHDRISEYREAMLKAQQLFKIN</sequence>
<name>A0A1R2BGY3_9CILI</name>
<reference evidence="1 2" key="1">
    <citation type="submission" date="2016-11" db="EMBL/GenBank/DDBJ databases">
        <title>The macronuclear genome of Stentor coeruleus: a giant cell with tiny introns.</title>
        <authorList>
            <person name="Slabodnick M."/>
            <person name="Ruby J.G."/>
            <person name="Reiff S.B."/>
            <person name="Swart E.C."/>
            <person name="Gosai S."/>
            <person name="Prabakaran S."/>
            <person name="Witkowska E."/>
            <person name="Larue G.E."/>
            <person name="Fisher S."/>
            <person name="Freeman R.M."/>
            <person name="Gunawardena J."/>
            <person name="Chu W."/>
            <person name="Stover N.A."/>
            <person name="Gregory B.D."/>
            <person name="Nowacki M."/>
            <person name="Derisi J."/>
            <person name="Roy S.W."/>
            <person name="Marshall W.F."/>
            <person name="Sood P."/>
        </authorList>
    </citation>
    <scope>NUCLEOTIDE SEQUENCE [LARGE SCALE GENOMIC DNA]</scope>
    <source>
        <strain evidence="1">WM001</strain>
    </source>
</reference>
<gene>
    <name evidence="1" type="ORF">SteCoe_24876</name>
</gene>
<dbReference type="EMBL" id="MPUH01000663">
    <property type="protein sequence ID" value="OMJ75895.1"/>
    <property type="molecule type" value="Genomic_DNA"/>
</dbReference>
<protein>
    <submittedName>
        <fullName evidence="1">Uncharacterized protein</fullName>
    </submittedName>
</protein>
<dbReference type="AlphaFoldDB" id="A0A1R2BGY3"/>
<evidence type="ECO:0000313" key="1">
    <source>
        <dbReference type="EMBL" id="OMJ75895.1"/>
    </source>
</evidence>
<dbReference type="OrthoDB" id="320949at2759"/>
<organism evidence="1 2">
    <name type="scientific">Stentor coeruleus</name>
    <dbReference type="NCBI Taxonomy" id="5963"/>
    <lineage>
        <taxon>Eukaryota</taxon>
        <taxon>Sar</taxon>
        <taxon>Alveolata</taxon>
        <taxon>Ciliophora</taxon>
        <taxon>Postciliodesmatophora</taxon>
        <taxon>Heterotrichea</taxon>
        <taxon>Heterotrichida</taxon>
        <taxon>Stentoridae</taxon>
        <taxon>Stentor</taxon>
    </lineage>
</organism>
<comment type="caution">
    <text evidence="1">The sequence shown here is derived from an EMBL/GenBank/DDBJ whole genome shotgun (WGS) entry which is preliminary data.</text>
</comment>
<accession>A0A1R2BGY3</accession>
<proteinExistence type="predicted"/>
<dbReference type="Proteomes" id="UP000187209">
    <property type="component" value="Unassembled WGS sequence"/>
</dbReference>
<keyword evidence="2" id="KW-1185">Reference proteome</keyword>
<evidence type="ECO:0000313" key="2">
    <source>
        <dbReference type="Proteomes" id="UP000187209"/>
    </source>
</evidence>